<dbReference type="SMART" id="SM00271">
    <property type="entry name" value="DnaJ"/>
    <property type="match status" value="1"/>
</dbReference>
<dbReference type="Gene3D" id="1.10.287.110">
    <property type="entry name" value="DnaJ domain"/>
    <property type="match status" value="1"/>
</dbReference>
<dbReference type="PROSITE" id="PS50076">
    <property type="entry name" value="DNAJ_2"/>
    <property type="match status" value="1"/>
</dbReference>
<dbReference type="RefSeq" id="XP_067177312.1">
    <property type="nucleotide sequence ID" value="XM_067320702.1"/>
</dbReference>
<protein>
    <recommendedName>
        <fullName evidence="2">J domain-containing protein</fullName>
    </recommendedName>
</protein>
<dbReference type="EMBL" id="JAFEUZ010000028">
    <property type="protein sequence ID" value="KAG5474370.1"/>
    <property type="molecule type" value="Genomic_DNA"/>
</dbReference>
<dbReference type="Pfam" id="PF00226">
    <property type="entry name" value="DnaJ"/>
    <property type="match status" value="1"/>
</dbReference>
<dbReference type="KEGG" id="lmat:92513214"/>
<evidence type="ECO:0000313" key="4">
    <source>
        <dbReference type="Proteomes" id="UP000673552"/>
    </source>
</evidence>
<feature type="region of interest" description="Disordered" evidence="1">
    <location>
        <begin position="298"/>
        <end position="323"/>
    </location>
</feature>
<evidence type="ECO:0000259" key="2">
    <source>
        <dbReference type="PROSITE" id="PS50076"/>
    </source>
</evidence>
<feature type="compositionally biased region" description="Acidic residues" evidence="1">
    <location>
        <begin position="144"/>
        <end position="153"/>
    </location>
</feature>
<feature type="compositionally biased region" description="Low complexity" evidence="1">
    <location>
        <begin position="113"/>
        <end position="123"/>
    </location>
</feature>
<evidence type="ECO:0000313" key="3">
    <source>
        <dbReference type="EMBL" id="KAG5474370.1"/>
    </source>
</evidence>
<proteinExistence type="predicted"/>
<dbReference type="Proteomes" id="UP000673552">
    <property type="component" value="Chromosome 28"/>
</dbReference>
<feature type="compositionally biased region" description="Polar residues" evidence="1">
    <location>
        <begin position="298"/>
        <end position="310"/>
    </location>
</feature>
<dbReference type="PANTHER" id="PTHR44743">
    <property type="entry name" value="PUTATIVE, EXPRESSED-RELATED"/>
    <property type="match status" value="1"/>
</dbReference>
<dbReference type="CDD" id="cd06257">
    <property type="entry name" value="DnaJ"/>
    <property type="match status" value="1"/>
</dbReference>
<keyword evidence="4" id="KW-1185">Reference proteome</keyword>
<dbReference type="InterPro" id="IPR018253">
    <property type="entry name" value="DnaJ_domain_CS"/>
</dbReference>
<reference evidence="3 4" key="1">
    <citation type="submission" date="2021-03" db="EMBL/GenBank/DDBJ databases">
        <title>Leishmania (Mundinia) martiniquensis Genome sequencing and assembly.</title>
        <authorList>
            <person name="Almutairi H."/>
            <person name="Gatherer D."/>
        </authorList>
    </citation>
    <scope>NUCLEOTIDE SEQUENCE [LARGE SCALE GENOMIC DNA]</scope>
    <source>
        <strain evidence="3">LSCM1</strain>
    </source>
</reference>
<dbReference type="PROSITE" id="PS00636">
    <property type="entry name" value="DNAJ_1"/>
    <property type="match status" value="1"/>
</dbReference>
<comment type="caution">
    <text evidence="3">The sequence shown here is derived from an EMBL/GenBank/DDBJ whole genome shotgun (WGS) entry which is preliminary data.</text>
</comment>
<dbReference type="InterPro" id="IPR001623">
    <property type="entry name" value="DnaJ_domain"/>
</dbReference>
<gene>
    <name evidence="3" type="ORF">LSCM1_03150</name>
</gene>
<dbReference type="OrthoDB" id="445556at2759"/>
<sequence>MESEANAPPHYECLGVAPSISAADLARHYKKLSLQLHPDRAAYRKDASNEAQVQARYQRITEAYAVLSDPEKRNAYDTKHGVNFQSRLAHVQSVIAQHNTMAIQRTAMERATDTAVSSTSATTHPQGAEDSLVGPQKNAAKDTDVDDDEDYDPNEVAAPPCDARRRGGSSGSHSANMSDEDEAGDYITRLFGLQLRTGAEAAARTCGGLPMTKYEVITLTRSSVPAVSPHARTWGLILEKNVLVGLAADEPELLESIAGIGAVPFPTVVQQVNDVMVKPTTDLPHLLYDFHNAASSRMSAVSPGTGQPAPTNDEADSCEGVQPSQACVEASTGASAASSTEHLRLVLAYSTVAYNLVGEVHLLEDDDVISRLVPSWCVAPQIRPLVPDASVLSVNGLSVRSVQELRAALRSAVLDGRDEDAMQAMKRLRTSRAVVVECCQLPFL</sequence>
<dbReference type="GeneID" id="92513214"/>
<dbReference type="PANTHER" id="PTHR44743:SF10">
    <property type="entry name" value="J DOMAIN-CONTAINING PROTEIN"/>
    <property type="match status" value="1"/>
</dbReference>
<feature type="domain" description="J" evidence="2">
    <location>
        <begin position="9"/>
        <end position="80"/>
    </location>
</feature>
<dbReference type="SUPFAM" id="SSF46565">
    <property type="entry name" value="Chaperone J-domain"/>
    <property type="match status" value="1"/>
</dbReference>
<accession>A0A836HCI9</accession>
<dbReference type="InterPro" id="IPR036869">
    <property type="entry name" value="J_dom_sf"/>
</dbReference>
<dbReference type="PRINTS" id="PR00625">
    <property type="entry name" value="JDOMAIN"/>
</dbReference>
<dbReference type="AlphaFoldDB" id="A0A836HCI9"/>
<feature type="region of interest" description="Disordered" evidence="1">
    <location>
        <begin position="108"/>
        <end position="181"/>
    </location>
</feature>
<evidence type="ECO:0000256" key="1">
    <source>
        <dbReference type="SAM" id="MobiDB-lite"/>
    </source>
</evidence>
<name>A0A836HCI9_9TRYP</name>
<organism evidence="3 4">
    <name type="scientific">Leishmania martiniquensis</name>
    <dbReference type="NCBI Taxonomy" id="1580590"/>
    <lineage>
        <taxon>Eukaryota</taxon>
        <taxon>Discoba</taxon>
        <taxon>Euglenozoa</taxon>
        <taxon>Kinetoplastea</taxon>
        <taxon>Metakinetoplastina</taxon>
        <taxon>Trypanosomatida</taxon>
        <taxon>Trypanosomatidae</taxon>
        <taxon>Leishmaniinae</taxon>
        <taxon>Leishmania</taxon>
    </lineage>
</organism>